<organism evidence="2 3">
    <name type="scientific">Verruconis gallopava</name>
    <dbReference type="NCBI Taxonomy" id="253628"/>
    <lineage>
        <taxon>Eukaryota</taxon>
        <taxon>Fungi</taxon>
        <taxon>Dikarya</taxon>
        <taxon>Ascomycota</taxon>
        <taxon>Pezizomycotina</taxon>
        <taxon>Dothideomycetes</taxon>
        <taxon>Pleosporomycetidae</taxon>
        <taxon>Venturiales</taxon>
        <taxon>Sympoventuriaceae</taxon>
        <taxon>Verruconis</taxon>
    </lineage>
</organism>
<dbReference type="GeneID" id="27311278"/>
<evidence type="ECO:0000313" key="3">
    <source>
        <dbReference type="Proteomes" id="UP000053259"/>
    </source>
</evidence>
<accession>A0A0D2AGU6</accession>
<feature type="domain" description="Alpha/beta hydrolase fold-3" evidence="1">
    <location>
        <begin position="24"/>
        <end position="222"/>
    </location>
</feature>
<dbReference type="GO" id="GO:0016787">
    <property type="term" value="F:hydrolase activity"/>
    <property type="evidence" value="ECO:0007669"/>
    <property type="project" value="InterPro"/>
</dbReference>
<dbReference type="EMBL" id="KN847536">
    <property type="protein sequence ID" value="KIW06143.1"/>
    <property type="molecule type" value="Genomic_DNA"/>
</dbReference>
<evidence type="ECO:0000259" key="1">
    <source>
        <dbReference type="Pfam" id="PF07859"/>
    </source>
</evidence>
<keyword evidence="3" id="KW-1185">Reference proteome</keyword>
<dbReference type="STRING" id="253628.A0A0D2AGU6"/>
<dbReference type="PANTHER" id="PTHR23024">
    <property type="entry name" value="ARYLACETAMIDE DEACETYLASE"/>
    <property type="match status" value="1"/>
</dbReference>
<dbReference type="Proteomes" id="UP000053259">
    <property type="component" value="Unassembled WGS sequence"/>
</dbReference>
<dbReference type="PANTHER" id="PTHR23024:SF24">
    <property type="entry name" value="ALPHA_BETA HYDROLASE FOLD-3 DOMAIN-CONTAINING PROTEIN"/>
    <property type="match status" value="1"/>
</dbReference>
<dbReference type="SUPFAM" id="SSF53474">
    <property type="entry name" value="alpha/beta-Hydrolases"/>
    <property type="match status" value="1"/>
</dbReference>
<sequence length="226" mass="24508">MCSAHGSNLHLHTRNLRYLAPGAVFYHGGGWALGKIQADDIFCRLISRGLSHVVVSVEYHLTPEHVFPAAIDDDYDAFIWIVKHASQVNIDEKKIYVTGSSAGSHISAAVALRASESAYGLRFAAQILPIPFVCDPLQFKGELPERSKVPIFNDAALATMLGVFAPDPATRSSCCLSPLLTKSDFLKKLPQMYIDVCTADPLCVPANAYGGVLEDHGVPVKIFALE</sequence>
<dbReference type="InterPro" id="IPR029058">
    <property type="entry name" value="AB_hydrolase_fold"/>
</dbReference>
<dbReference type="InterPro" id="IPR050466">
    <property type="entry name" value="Carboxylest/Gibb_receptor"/>
</dbReference>
<gene>
    <name evidence="2" type="ORF">PV09_03305</name>
</gene>
<dbReference type="InParanoid" id="A0A0D2AGU6"/>
<dbReference type="VEuPathDB" id="FungiDB:PV09_03305"/>
<name>A0A0D2AGU6_9PEZI</name>
<proteinExistence type="predicted"/>
<evidence type="ECO:0000313" key="2">
    <source>
        <dbReference type="EMBL" id="KIW06143.1"/>
    </source>
</evidence>
<dbReference type="HOGENOM" id="CLU_1225593_0_0_1"/>
<dbReference type="InterPro" id="IPR013094">
    <property type="entry name" value="AB_hydrolase_3"/>
</dbReference>
<dbReference type="AlphaFoldDB" id="A0A0D2AGU6"/>
<dbReference type="RefSeq" id="XP_016216012.1">
    <property type="nucleotide sequence ID" value="XM_016356489.1"/>
</dbReference>
<dbReference type="OrthoDB" id="408631at2759"/>
<dbReference type="Gene3D" id="3.40.50.1820">
    <property type="entry name" value="alpha/beta hydrolase"/>
    <property type="match status" value="1"/>
</dbReference>
<reference evidence="2 3" key="1">
    <citation type="submission" date="2015-01" db="EMBL/GenBank/DDBJ databases">
        <title>The Genome Sequence of Ochroconis gallopava CBS43764.</title>
        <authorList>
            <consortium name="The Broad Institute Genomics Platform"/>
            <person name="Cuomo C."/>
            <person name="de Hoog S."/>
            <person name="Gorbushina A."/>
            <person name="Stielow B."/>
            <person name="Teixiera M."/>
            <person name="Abouelleil A."/>
            <person name="Chapman S.B."/>
            <person name="Priest M."/>
            <person name="Young S.K."/>
            <person name="Wortman J."/>
            <person name="Nusbaum C."/>
            <person name="Birren B."/>
        </authorList>
    </citation>
    <scope>NUCLEOTIDE SEQUENCE [LARGE SCALE GENOMIC DNA]</scope>
    <source>
        <strain evidence="2 3">CBS 43764</strain>
    </source>
</reference>
<protein>
    <recommendedName>
        <fullName evidence="1">Alpha/beta hydrolase fold-3 domain-containing protein</fullName>
    </recommendedName>
</protein>
<dbReference type="Pfam" id="PF07859">
    <property type="entry name" value="Abhydrolase_3"/>
    <property type="match status" value="1"/>
</dbReference>